<dbReference type="Proteomes" id="UP000460224">
    <property type="component" value="Unassembled WGS sequence"/>
</dbReference>
<feature type="transmembrane region" description="Helical" evidence="6">
    <location>
        <begin position="106"/>
        <end position="126"/>
    </location>
</feature>
<dbReference type="Pfam" id="PF07690">
    <property type="entry name" value="MFS_1"/>
    <property type="match status" value="1"/>
</dbReference>
<dbReference type="Proteomes" id="UP000427828">
    <property type="component" value="Unassembled WGS sequence"/>
</dbReference>
<dbReference type="InterPro" id="IPR036259">
    <property type="entry name" value="MFS_trans_sf"/>
</dbReference>
<evidence type="ECO:0000313" key="19">
    <source>
        <dbReference type="EMBL" id="KAA9453567.1"/>
    </source>
</evidence>
<feature type="transmembrane region" description="Helical" evidence="6">
    <location>
        <begin position="283"/>
        <end position="302"/>
    </location>
</feature>
<reference evidence="19 26" key="3">
    <citation type="submission" date="2018-04" db="EMBL/GenBank/DDBJ databases">
        <title>Genome Analysis of a Prevalent Clone of Listeria monocytogenes Sequence Type 87 in China.</title>
        <authorList>
            <person name="Wang Y."/>
        </authorList>
    </citation>
    <scope>NUCLEOTIDE SEQUENCE [LARGE SCALE GENOMIC DNA]</scope>
    <source>
        <strain evidence="19 26">ICDC_LM1523</strain>
    </source>
</reference>
<evidence type="ECO:0000256" key="3">
    <source>
        <dbReference type="ARBA" id="ARBA00022692"/>
    </source>
</evidence>
<evidence type="ECO:0000313" key="11">
    <source>
        <dbReference type="EMBL" id="EAG6990088.1"/>
    </source>
</evidence>
<feature type="transmembrane region" description="Helical" evidence="6">
    <location>
        <begin position="171"/>
        <end position="190"/>
    </location>
</feature>
<reference evidence="17 34" key="2">
    <citation type="journal article" date="2018" name="Genome Biol.">
        <title>SKESA: strategic k-mer extension for scrupulous assemblies.</title>
        <authorList>
            <person name="Souvorov A."/>
            <person name="Agarwala R."/>
            <person name="Lipman D.J."/>
        </authorList>
    </citation>
    <scope>NUCLEOTIDE SEQUENCE [LARGE SCALE GENOMIC DNA]</scope>
    <source>
        <strain evidence="17">09CEB371LM</strain>
        <strain evidence="18 34">CFIAFB20130012</strain>
    </source>
</reference>
<dbReference type="EMBL" id="AAAJWF010000001">
    <property type="protein sequence ID" value="EAC7479532.1"/>
    <property type="molecule type" value="Genomic_DNA"/>
</dbReference>
<evidence type="ECO:0000313" key="13">
    <source>
        <dbReference type="EMBL" id="EAH4240716.1"/>
    </source>
</evidence>
<evidence type="ECO:0000256" key="2">
    <source>
        <dbReference type="ARBA" id="ARBA00022448"/>
    </source>
</evidence>
<feature type="transmembrane region" description="Helical" evidence="6">
    <location>
        <begin position="80"/>
        <end position="100"/>
    </location>
</feature>
<evidence type="ECO:0000256" key="1">
    <source>
        <dbReference type="ARBA" id="ARBA00004651"/>
    </source>
</evidence>
<feature type="transmembrane region" description="Helical" evidence="6">
    <location>
        <begin position="255"/>
        <end position="276"/>
    </location>
</feature>
<dbReference type="GO" id="GO:0005886">
    <property type="term" value="C:plasma membrane"/>
    <property type="evidence" value="ECO:0007669"/>
    <property type="project" value="UniProtKB-SubCell"/>
</dbReference>
<dbReference type="EMBL" id="AAAIXK010000001">
    <property type="protein sequence ID" value="EAC5549094.1"/>
    <property type="molecule type" value="Genomic_DNA"/>
</dbReference>
<dbReference type="EMBL" id="QXLS01000001">
    <property type="protein sequence ID" value="RKA10763.1"/>
    <property type="molecule type" value="Genomic_DNA"/>
</dbReference>
<dbReference type="KEGG" id="lmok:CQ02_04950"/>
<dbReference type="Proteomes" id="UP000840197">
    <property type="component" value="Unassembled WGS sequence"/>
</dbReference>
<feature type="transmembrane region" description="Helical" evidence="6">
    <location>
        <begin position="17"/>
        <end position="34"/>
    </location>
</feature>
<dbReference type="EMBL" id="AALAQH010000001">
    <property type="protein sequence ID" value="ECX6923370.1"/>
    <property type="molecule type" value="Genomic_DNA"/>
</dbReference>
<dbReference type="Proteomes" id="UP000528151">
    <property type="component" value="Unassembled WGS sequence"/>
</dbReference>
<feature type="transmembrane region" description="Helical" evidence="6">
    <location>
        <begin position="308"/>
        <end position="331"/>
    </location>
</feature>
<comment type="subcellular location">
    <subcellularLocation>
        <location evidence="1">Cell membrane</location>
        <topology evidence="1">Multi-pass membrane protein</topology>
    </subcellularLocation>
</comment>
<evidence type="ECO:0000313" key="16">
    <source>
        <dbReference type="EMBL" id="EDO0985237.1"/>
    </source>
</evidence>
<dbReference type="EMBL" id="QDAY01000001">
    <property type="protein sequence ID" value="KAA9453567.1"/>
    <property type="molecule type" value="Genomic_DNA"/>
</dbReference>
<dbReference type="KEGG" id="lmv:Y193_11015"/>
<reference evidence="18" key="8">
    <citation type="submission" date="2020-01" db="EMBL/GenBank/DDBJ databases">
        <authorList>
            <consortium name="NCBI Pathogen Detection Project"/>
        </authorList>
    </citation>
    <scope>NUCLEOTIDE SEQUENCE</scope>
    <source>
        <strain evidence="17">09CEB371LM</strain>
        <strain evidence="18">CFIAFB20130012</strain>
    </source>
</reference>
<name>A0A0B8RF79_LISMN</name>
<dbReference type="EMBL" id="DAAIHR010000001">
    <property type="protein sequence ID" value="HAB8397038.1"/>
    <property type="molecule type" value="Genomic_DNA"/>
</dbReference>
<evidence type="ECO:0000313" key="24">
    <source>
        <dbReference type="Proteomes" id="UP000368512"/>
    </source>
</evidence>
<dbReference type="EMBL" id="AABBZO010000002">
    <property type="protein sequence ID" value="EAG4461024.1"/>
    <property type="molecule type" value="Genomic_DNA"/>
</dbReference>
<evidence type="ECO:0000313" key="30">
    <source>
        <dbReference type="Proteomes" id="UP000527632"/>
    </source>
</evidence>
<feature type="transmembrane region" description="Helical" evidence="6">
    <location>
        <begin position="138"/>
        <end position="165"/>
    </location>
</feature>
<evidence type="ECO:0000313" key="17">
    <source>
        <dbReference type="EMBL" id="HAA8052965.1"/>
    </source>
</evidence>
<keyword evidence="4 6" id="KW-1133">Transmembrane helix</keyword>
<protein>
    <submittedName>
        <fullName evidence="14 15">MFS transporter</fullName>
    </submittedName>
    <submittedName>
        <fullName evidence="21">Transporter YycB</fullName>
    </submittedName>
</protein>
<reference evidence="16 27" key="6">
    <citation type="submission" date="2019-08" db="EMBL/GenBank/DDBJ databases">
        <authorList>
            <person name="Ashton P.M."/>
            <person name="Dallman T."/>
            <person name="Nair S."/>
            <person name="De Pinna E."/>
            <person name="Peters T."/>
            <person name="Grant K."/>
        </authorList>
    </citation>
    <scope>NUCLEOTIDE SEQUENCE [LARGE SCALE GENOMIC DNA]</scope>
    <source>
        <strain evidence="16 27">788324</strain>
    </source>
</reference>
<dbReference type="Proteomes" id="UP000467536">
    <property type="component" value="Unassembled WGS sequence"/>
</dbReference>
<evidence type="ECO:0000256" key="4">
    <source>
        <dbReference type="ARBA" id="ARBA00022989"/>
    </source>
</evidence>
<gene>
    <name evidence="21" type="primary">yycb</name>
    <name evidence="11" type="ORF">AB917_05740</name>
    <name evidence="8" type="ORF">ARY78_01445</name>
    <name evidence="14" type="ORF">BCZ19_01680</name>
    <name evidence="10" type="ORF">CA369_01860</name>
    <name evidence="12" type="ORF">CW845_08775</name>
    <name evidence="19" type="ORF">DCK61_03675</name>
    <name evidence="9" type="ORF">DQ70_02410</name>
    <name evidence="21" type="ORF">DYZ80_00290</name>
    <name evidence="13" type="ORF">E5F58_01715</name>
    <name evidence="15" type="ORF">F6515_03125</name>
    <name evidence="16" type="ORF">FV747_04390</name>
    <name evidence="17" type="ORF">GHH22_07325</name>
    <name evidence="18" type="ORF">GYR60_00765</name>
    <name evidence="20" type="ORF">HZJ64_00610</name>
</gene>
<dbReference type="InterPro" id="IPR020846">
    <property type="entry name" value="MFS_dom"/>
</dbReference>
<evidence type="ECO:0000313" key="18">
    <source>
        <dbReference type="EMBL" id="HAB8397038.1"/>
    </source>
</evidence>
<evidence type="ECO:0000313" key="32">
    <source>
        <dbReference type="Proteomes" id="UP000544530"/>
    </source>
</evidence>
<evidence type="ECO:0000313" key="20">
    <source>
        <dbReference type="EMBL" id="NYA00319.1"/>
    </source>
</evidence>
<dbReference type="Proteomes" id="UP000544530">
    <property type="component" value="Unassembled WGS sequence"/>
</dbReference>
<evidence type="ECO:0000313" key="34">
    <source>
        <dbReference type="Proteomes" id="UP000840197"/>
    </source>
</evidence>
<reference evidence="15 28" key="7">
    <citation type="submission" date="2019-09" db="EMBL/GenBank/DDBJ databases">
        <authorList>
            <consortium name="PulseNet: The National Subtyping Network for Foodborne Disease Surveillance"/>
            <person name="Tarr C.L."/>
            <person name="Trees E."/>
            <person name="Katz L.S."/>
            <person name="Carleton-Romer H.A."/>
            <person name="Stroika S."/>
            <person name="Kucerova Z."/>
            <person name="Roache K.F."/>
            <person name="Sabol A.L."/>
            <person name="Besser J."/>
            <person name="Gerner-Smidt P."/>
        </authorList>
    </citation>
    <scope>NUCLEOTIDE SEQUENCE [LARGE SCALE GENOMIC DNA]</scope>
    <source>
        <strain evidence="15 28">PNUSAL005692</strain>
    </source>
</reference>
<dbReference type="EMBL" id="AABDGJ010000003">
    <property type="protein sequence ID" value="EAG6990088.1"/>
    <property type="molecule type" value="Genomic_DNA"/>
</dbReference>
<evidence type="ECO:0000313" key="25">
    <source>
        <dbReference type="Proteomes" id="UP000427828"/>
    </source>
</evidence>
<evidence type="ECO:0000313" key="21">
    <source>
        <dbReference type="EMBL" id="RKA10763.1"/>
    </source>
</evidence>
<dbReference type="InterPro" id="IPR011701">
    <property type="entry name" value="MFS"/>
</dbReference>
<dbReference type="PANTHER" id="PTHR23523">
    <property type="match status" value="1"/>
</dbReference>
<keyword evidence="2" id="KW-0813">Transport</keyword>
<evidence type="ECO:0000313" key="26">
    <source>
        <dbReference type="Proteomes" id="UP000460224"/>
    </source>
</evidence>
<dbReference type="EMBL" id="JACAVN010000001">
    <property type="protein sequence ID" value="NYA00319.1"/>
    <property type="molecule type" value="Genomic_DNA"/>
</dbReference>
<keyword evidence="5 6" id="KW-0472">Membrane</keyword>
<dbReference type="RefSeq" id="WP_003726341.1">
    <property type="nucleotide sequence ID" value="NC_021825.2"/>
</dbReference>
<comment type="caution">
    <text evidence="14">The sequence shown here is derived from an EMBL/GenBank/DDBJ whole genome shotgun (WGS) entry which is preliminary data.</text>
</comment>
<dbReference type="Proteomes" id="UP000365297">
    <property type="component" value="Unassembled WGS sequence"/>
</dbReference>
<dbReference type="Proteomes" id="UP000489121">
    <property type="component" value="Unassembled WGS sequence"/>
</dbReference>
<sequence length="405" mass="43575">MNSDLTNKKILTRSSKVMLVLGIILIAANLRTPITSVGPLLGMIQSDLHLTNTMAGLLTTIPLLAFAGLSPFVSKLSRALGIEVLIFVALLTLVLGSLLRPFGGELNLFAGTFMIGLAIAVGNVILPSLIKKEFPFKLGLMTGVYSISMNLCAAIAAGLTVPIAMNNRFSWHGSMVFWAILGIVALVIWLPQLKYNQRSTEKIATHLVTTSVWKSPLAWKISLFMGSQSAIFYISIAWLPNILADQGLSSTSSGLMLSLMQFAVMPITFIIPIVAGRMKNQQLLVGISILFFLIGIFGIMFASGSVLILSIAIIVYGIGSGMSFSLSMMFFNLRTTSATESADLSGMAQSIGYLFAASGPILFGTLHDALGSWQPTLYVLVGITMLMLYCGLDAGRNKFLFPQKK</sequence>
<feature type="transmembrane region" description="Helical" evidence="6">
    <location>
        <begin position="351"/>
        <end position="370"/>
    </location>
</feature>
<accession>A0A0B8RF79</accession>
<evidence type="ECO:0000313" key="31">
    <source>
        <dbReference type="Proteomes" id="UP000528151"/>
    </source>
</evidence>
<dbReference type="Proteomes" id="UP000527632">
    <property type="component" value="Unassembled WGS sequence"/>
</dbReference>
<evidence type="ECO:0000313" key="28">
    <source>
        <dbReference type="Proteomes" id="UP000489121"/>
    </source>
</evidence>
<dbReference type="PANTHER" id="PTHR23523:SF2">
    <property type="entry name" value="2-NITROIMIDAZOLE TRANSPORTER"/>
    <property type="match status" value="1"/>
</dbReference>
<dbReference type="Proteomes" id="UP000840039">
    <property type="component" value="Unassembled WGS sequence"/>
</dbReference>
<feature type="transmembrane region" description="Helical" evidence="6">
    <location>
        <begin position="376"/>
        <end position="395"/>
    </location>
</feature>
<evidence type="ECO:0000313" key="22">
    <source>
        <dbReference type="Proteomes" id="UP000272537"/>
    </source>
</evidence>
<dbReference type="CDD" id="cd17339">
    <property type="entry name" value="MFS_NIMT_CynX_like"/>
    <property type="match status" value="1"/>
</dbReference>
<organism evidence="14 25">
    <name type="scientific">Listeria monocytogenes</name>
    <dbReference type="NCBI Taxonomy" id="1639"/>
    <lineage>
        <taxon>Bacteria</taxon>
        <taxon>Bacillati</taxon>
        <taxon>Bacillota</taxon>
        <taxon>Bacilli</taxon>
        <taxon>Bacillales</taxon>
        <taxon>Listeriaceae</taxon>
        <taxon>Listeria</taxon>
    </lineage>
</organism>
<feature type="domain" description="Major facilitator superfamily (MFS) profile" evidence="7">
    <location>
        <begin position="17"/>
        <end position="399"/>
    </location>
</feature>
<proteinExistence type="predicted"/>
<evidence type="ECO:0000313" key="29">
    <source>
        <dbReference type="Proteomes" id="UP000522199"/>
    </source>
</evidence>
<evidence type="ECO:0000259" key="7">
    <source>
        <dbReference type="PROSITE" id="PS50850"/>
    </source>
</evidence>
<dbReference type="Proteomes" id="UP000548278">
    <property type="component" value="Unassembled WGS sequence"/>
</dbReference>
<keyword evidence="3 6" id="KW-0812">Transmembrane</keyword>
<evidence type="ECO:0000313" key="9">
    <source>
        <dbReference type="EMBL" id="EAC7479532.1"/>
    </source>
</evidence>
<reference evidence="21 22" key="1">
    <citation type="journal article" date="2018" name="BMC Genomics">
        <title>Genes significantly associated with lineage II food isolates of Listeria monocytogenes.</title>
        <authorList>
            <person name="Pirone-Davies C."/>
            <person name="Chen Y."/>
            <person name="Pightling A."/>
            <person name="Ryan G."/>
            <person name="Wang Y."/>
            <person name="Yao K."/>
            <person name="Hoffmann M."/>
            <person name="Allard M.W."/>
        </authorList>
    </citation>
    <scope>NUCLEOTIDE SEQUENCE [LARGE SCALE GENOMIC DNA]</scope>
    <source>
        <strain evidence="21 22">PNUSAL000550</strain>
    </source>
</reference>
<dbReference type="Proteomes" id="UP000272537">
    <property type="component" value="Unassembled WGS sequence"/>
</dbReference>
<evidence type="ECO:0000313" key="33">
    <source>
        <dbReference type="Proteomes" id="UP000548278"/>
    </source>
</evidence>
<evidence type="ECO:0000256" key="5">
    <source>
        <dbReference type="ARBA" id="ARBA00023136"/>
    </source>
</evidence>
<evidence type="ECO:0000313" key="15">
    <source>
        <dbReference type="EMBL" id="ECY9781980.1"/>
    </source>
</evidence>
<dbReference type="Gene3D" id="1.20.1250.20">
    <property type="entry name" value="MFS general substrate transporter like domains"/>
    <property type="match status" value="1"/>
</dbReference>
<dbReference type="AlphaFoldDB" id="A0A0B8RF79"/>
<reference evidence="23 24" key="4">
    <citation type="submission" date="2018-06" db="EMBL/GenBank/DDBJ databases">
        <authorList>
            <consortium name="GenomeTrakr: Next Generation Sequencing Network for Food Pathogen Tracability"/>
        </authorList>
    </citation>
    <scope>NUCLEOTIDE SEQUENCE [LARGE SCALE GENOMIC DNA]</scope>
    <source>
        <strain evidence="9 24">CFSAN008042</strain>
        <strain evidence="10 31">CFSAN063727</strain>
        <strain evidence="8 23">FDA00007096</strain>
        <strain evidence="14 25">FLAG-51482A</strain>
        <strain evidence="13 30">LS1344</strain>
    </source>
</reference>
<evidence type="ECO:0000256" key="6">
    <source>
        <dbReference type="SAM" id="Phobius"/>
    </source>
</evidence>
<feature type="transmembrane region" description="Helical" evidence="6">
    <location>
        <begin position="223"/>
        <end position="243"/>
    </location>
</feature>
<reference evidence="29 33" key="5">
    <citation type="submission" date="2019-04" db="EMBL/GenBank/DDBJ databases">
        <authorList>
            <consortium name="GenomeTrakr network: Whole genome sequencing for foodborne pathogen traceback"/>
        </authorList>
    </citation>
    <scope>NUCLEOTIDE SEQUENCE [LARGE SCALE GENOMIC DNA]</scope>
    <source>
        <strain evidence="11 33">CFSAN004300</strain>
        <strain evidence="12 29">CFSAN072474</strain>
    </source>
</reference>
<dbReference type="EMBL" id="DAAEEB010000004">
    <property type="protein sequence ID" value="HAA8052965.1"/>
    <property type="molecule type" value="Genomic_DNA"/>
</dbReference>
<dbReference type="Proteomes" id="UP000522199">
    <property type="component" value="Unassembled WGS sequence"/>
</dbReference>
<evidence type="ECO:0000313" key="23">
    <source>
        <dbReference type="Proteomes" id="UP000365297"/>
    </source>
</evidence>
<evidence type="ECO:0000313" key="27">
    <source>
        <dbReference type="Proteomes" id="UP000467536"/>
    </source>
</evidence>
<dbReference type="Proteomes" id="UP000368512">
    <property type="component" value="Unassembled WGS sequence"/>
</dbReference>
<evidence type="ECO:0000313" key="10">
    <source>
        <dbReference type="EMBL" id="EAG4461024.1"/>
    </source>
</evidence>
<dbReference type="InterPro" id="IPR052524">
    <property type="entry name" value="MFS_Cyanate_Porter"/>
</dbReference>
<dbReference type="OMA" id="AWQVTLY"/>
<evidence type="ECO:0000313" key="8">
    <source>
        <dbReference type="EMBL" id="EAC5549094.1"/>
    </source>
</evidence>
<reference evidence="20 32" key="9">
    <citation type="submission" date="2020-06" db="EMBL/GenBank/DDBJ databases">
        <title>Two Listeria outbreaks in Switzerland in 2018 and 2020.</title>
        <authorList>
            <person name="Stevens M.J.A."/>
            <person name="Bloemberg G."/>
            <person name="Nusch-Inderbinnen M."/>
            <person name="Stephan R."/>
        </authorList>
    </citation>
    <scope>NUCLEOTIDE SEQUENCE [LARGE SCALE GENOMIC DNA]</scope>
    <source>
        <strain evidence="20 32">N18-0707</strain>
    </source>
</reference>
<dbReference type="EMBL" id="AABGUK010000001">
    <property type="protein sequence ID" value="EAH4240716.1"/>
    <property type="molecule type" value="Genomic_DNA"/>
</dbReference>
<dbReference type="PROSITE" id="PS50850">
    <property type="entry name" value="MFS"/>
    <property type="match status" value="1"/>
</dbReference>
<dbReference type="GO" id="GO:0022857">
    <property type="term" value="F:transmembrane transporter activity"/>
    <property type="evidence" value="ECO:0007669"/>
    <property type="project" value="InterPro"/>
</dbReference>
<evidence type="ECO:0000313" key="12">
    <source>
        <dbReference type="EMBL" id="EAG9387580.1"/>
    </source>
</evidence>
<dbReference type="EMBL" id="AABEKY010000004">
    <property type="protein sequence ID" value="EAG9387580.1"/>
    <property type="molecule type" value="Genomic_DNA"/>
</dbReference>
<dbReference type="SUPFAM" id="SSF103473">
    <property type="entry name" value="MFS general substrate transporter"/>
    <property type="match status" value="1"/>
</dbReference>
<feature type="transmembrane region" description="Helical" evidence="6">
    <location>
        <begin position="54"/>
        <end position="73"/>
    </location>
</feature>
<dbReference type="EMBL" id="AANEHK010000003">
    <property type="protein sequence ID" value="EDO0985237.1"/>
    <property type="molecule type" value="Genomic_DNA"/>
</dbReference>
<evidence type="ECO:0000313" key="14">
    <source>
        <dbReference type="EMBL" id="ECX6923370.1"/>
    </source>
</evidence>
<dbReference type="EMBL" id="AALGDA010000006">
    <property type="protein sequence ID" value="ECY9781980.1"/>
    <property type="molecule type" value="Genomic_DNA"/>
</dbReference>